<comment type="catalytic activity">
    <reaction evidence="1">
        <text>ATP + H2O = AMP + diphosphate + H(+)</text>
        <dbReference type="Rhea" id="RHEA:14245"/>
        <dbReference type="ChEBI" id="CHEBI:15377"/>
        <dbReference type="ChEBI" id="CHEBI:15378"/>
        <dbReference type="ChEBI" id="CHEBI:30616"/>
        <dbReference type="ChEBI" id="CHEBI:33019"/>
        <dbReference type="ChEBI" id="CHEBI:456215"/>
        <dbReference type="EC" id="3.6.1.8"/>
    </reaction>
</comment>
<dbReference type="GO" id="GO:0046076">
    <property type="term" value="P:dTTP catabolic process"/>
    <property type="evidence" value="ECO:0007669"/>
    <property type="project" value="TreeGrafter"/>
</dbReference>
<evidence type="ECO:0000256" key="2">
    <source>
        <dbReference type="ARBA" id="ARBA00061115"/>
    </source>
</evidence>
<dbReference type="Proteomes" id="UP000315901">
    <property type="component" value="Unassembled WGS sequence"/>
</dbReference>
<evidence type="ECO:0000313" key="6">
    <source>
        <dbReference type="EMBL" id="TPE52850.1"/>
    </source>
</evidence>
<dbReference type="NCBIfam" id="TIGR00444">
    <property type="entry name" value="mazG"/>
    <property type="match status" value="1"/>
</dbReference>
<dbReference type="PANTHER" id="PTHR30522">
    <property type="entry name" value="NUCLEOSIDE TRIPHOSPHATE PYROPHOSPHOHYDROLASE"/>
    <property type="match status" value="1"/>
</dbReference>
<dbReference type="AlphaFoldDB" id="A0A501WWN8"/>
<dbReference type="OrthoDB" id="9808939at2"/>
<organism evidence="6 7">
    <name type="scientific">Maribrevibacterium harenarium</name>
    <dbReference type="NCBI Taxonomy" id="2589817"/>
    <lineage>
        <taxon>Bacteria</taxon>
        <taxon>Pseudomonadati</taxon>
        <taxon>Pseudomonadota</taxon>
        <taxon>Gammaproteobacteria</taxon>
        <taxon>Oceanospirillales</taxon>
        <taxon>Oceanospirillaceae</taxon>
        <taxon>Maribrevibacterium</taxon>
    </lineage>
</organism>
<accession>A0A501WWN8</accession>
<protein>
    <recommendedName>
        <fullName evidence="4">Nucleoside triphosphate pyrophosphohydrolase</fullName>
        <ecNumber evidence="3">3.6.1.8</ecNumber>
    </recommendedName>
</protein>
<dbReference type="PANTHER" id="PTHR30522:SF0">
    <property type="entry name" value="NUCLEOSIDE TRIPHOSPHATE PYROPHOSPHOHYDROLASE"/>
    <property type="match status" value="1"/>
</dbReference>
<evidence type="ECO:0000256" key="4">
    <source>
        <dbReference type="ARBA" id="ARBA00074799"/>
    </source>
</evidence>
<dbReference type="GO" id="GO:0046061">
    <property type="term" value="P:dATP catabolic process"/>
    <property type="evidence" value="ECO:0007669"/>
    <property type="project" value="TreeGrafter"/>
</dbReference>
<feature type="domain" description="NTP pyrophosphohydrolase MazG-like" evidence="5">
    <location>
        <begin position="175"/>
        <end position="232"/>
    </location>
</feature>
<dbReference type="EMBL" id="VFRR01000011">
    <property type="protein sequence ID" value="TPE52850.1"/>
    <property type="molecule type" value="Genomic_DNA"/>
</dbReference>
<comment type="caution">
    <text evidence="6">The sequence shown here is derived from an EMBL/GenBank/DDBJ whole genome shotgun (WGS) entry which is preliminary data.</text>
</comment>
<dbReference type="Pfam" id="PF03819">
    <property type="entry name" value="MazG"/>
    <property type="match status" value="2"/>
</dbReference>
<dbReference type="InterPro" id="IPR004518">
    <property type="entry name" value="MazG-like_dom"/>
</dbReference>
<name>A0A501WWN8_9GAMM</name>
<feature type="domain" description="NTP pyrophosphohydrolase MazG-like" evidence="5">
    <location>
        <begin position="28"/>
        <end position="101"/>
    </location>
</feature>
<dbReference type="InterPro" id="IPR048015">
    <property type="entry name" value="NTP-PPase_MazG-like_N"/>
</dbReference>
<dbReference type="GO" id="GO:0046081">
    <property type="term" value="P:dUTP catabolic process"/>
    <property type="evidence" value="ECO:0007669"/>
    <property type="project" value="TreeGrafter"/>
</dbReference>
<dbReference type="CDD" id="cd11528">
    <property type="entry name" value="NTP-PPase_MazG_Nterm"/>
    <property type="match status" value="1"/>
</dbReference>
<dbReference type="FunFam" id="1.10.287.1080:FF:000001">
    <property type="entry name" value="Nucleoside triphosphate pyrophosphohydrolase"/>
    <property type="match status" value="1"/>
</dbReference>
<evidence type="ECO:0000256" key="1">
    <source>
        <dbReference type="ARBA" id="ARBA00052141"/>
    </source>
</evidence>
<keyword evidence="6" id="KW-0378">Hydrolase</keyword>
<dbReference type="CDD" id="cd11529">
    <property type="entry name" value="NTP-PPase_MazG_Cterm"/>
    <property type="match status" value="1"/>
</dbReference>
<keyword evidence="7" id="KW-1185">Reference proteome</keyword>
<dbReference type="InterPro" id="IPR048011">
    <property type="entry name" value="NTP-PPase_MazG-like_C"/>
</dbReference>
<evidence type="ECO:0000259" key="5">
    <source>
        <dbReference type="Pfam" id="PF03819"/>
    </source>
</evidence>
<dbReference type="EC" id="3.6.1.8" evidence="3"/>
<sequence length="267" mass="30231">MSFTTTDLQQLMAMLRDRQHGCPWDQKQTHATIAPYTIEEAYEVMDAVLQQDPQHLCEELGDLLFQVVFQAQIGAENGDFTFDDVVRVLMEKMLRRHPHVFPDGTLSSFGQAAEITEEQISENWQRIKAAEKASKPQHLLDAVPTGMGPLEQAVKIQKTAAKVGFDWSEVAPVFAKIREELNELEQAYQHLSQDEVEAELGDVLFAVANLARHSRVSPDVALGRTNRKFRHRFAYIEQVLSGRGVALTDCSLEQLDELWDEAKRQGL</sequence>
<reference evidence="6 7" key="1">
    <citation type="submission" date="2019-06" db="EMBL/GenBank/DDBJ databases">
        <title>A novel bacterium of genus Marinomonas, isolated from coastal sand.</title>
        <authorList>
            <person name="Huang H."/>
            <person name="Mo K."/>
            <person name="Hu Y."/>
        </authorList>
    </citation>
    <scope>NUCLEOTIDE SEQUENCE [LARGE SCALE GENOMIC DNA]</scope>
    <source>
        <strain evidence="6 7">HB171799</strain>
    </source>
</reference>
<evidence type="ECO:0000256" key="3">
    <source>
        <dbReference type="ARBA" id="ARBA00066372"/>
    </source>
</evidence>
<dbReference type="GO" id="GO:0047693">
    <property type="term" value="F:ATP diphosphatase activity"/>
    <property type="evidence" value="ECO:0007669"/>
    <property type="project" value="UniProtKB-EC"/>
</dbReference>
<dbReference type="SUPFAM" id="SSF101386">
    <property type="entry name" value="all-alpha NTP pyrophosphatases"/>
    <property type="match status" value="2"/>
</dbReference>
<dbReference type="GO" id="GO:0006203">
    <property type="term" value="P:dGTP catabolic process"/>
    <property type="evidence" value="ECO:0007669"/>
    <property type="project" value="TreeGrafter"/>
</dbReference>
<dbReference type="GO" id="GO:0046052">
    <property type="term" value="P:UTP catabolic process"/>
    <property type="evidence" value="ECO:0007669"/>
    <property type="project" value="TreeGrafter"/>
</dbReference>
<dbReference type="NCBIfam" id="NF007113">
    <property type="entry name" value="PRK09562.1"/>
    <property type="match status" value="1"/>
</dbReference>
<gene>
    <name evidence="6" type="primary">mazG</name>
    <name evidence="6" type="ORF">FJM67_07495</name>
</gene>
<proteinExistence type="inferred from homology"/>
<evidence type="ECO:0000313" key="7">
    <source>
        <dbReference type="Proteomes" id="UP000315901"/>
    </source>
</evidence>
<dbReference type="RefSeq" id="WP_140588170.1">
    <property type="nucleotide sequence ID" value="NZ_VFRR01000011.1"/>
</dbReference>
<dbReference type="FunFam" id="1.10.287.1080:FF:000003">
    <property type="entry name" value="Nucleoside triphosphate pyrophosphohydrolase"/>
    <property type="match status" value="1"/>
</dbReference>
<dbReference type="GO" id="GO:0046047">
    <property type="term" value="P:TTP catabolic process"/>
    <property type="evidence" value="ECO:0007669"/>
    <property type="project" value="TreeGrafter"/>
</dbReference>
<dbReference type="Gene3D" id="1.10.287.1080">
    <property type="entry name" value="MazG-like"/>
    <property type="match status" value="2"/>
</dbReference>
<comment type="similarity">
    <text evidence="2">Belongs to the nucleoside triphosphate pyrophosphohydrolase family.</text>
</comment>
<dbReference type="InterPro" id="IPR011551">
    <property type="entry name" value="NTP_PyrPHydrolase_MazG"/>
</dbReference>
<dbReference type="GO" id="GO:0006950">
    <property type="term" value="P:response to stress"/>
    <property type="evidence" value="ECO:0007669"/>
    <property type="project" value="UniProtKB-ARBA"/>
</dbReference>